<dbReference type="RefSeq" id="WP_090650240.1">
    <property type="nucleotide sequence ID" value="NZ_CBCRYE010000007.1"/>
</dbReference>
<reference evidence="3" key="1">
    <citation type="submission" date="2016-10" db="EMBL/GenBank/DDBJ databases">
        <authorList>
            <person name="Varghese N."/>
            <person name="Submissions S."/>
        </authorList>
    </citation>
    <scope>NUCLEOTIDE SEQUENCE [LARGE SCALE GENOMIC DNA]</scope>
    <source>
        <strain evidence="3">CGMCC 1.3431</strain>
    </source>
</reference>
<keyword evidence="3" id="KW-1185">Reference proteome</keyword>
<dbReference type="SUPFAM" id="SSF53597">
    <property type="entry name" value="Dihydrofolate reductase-like"/>
    <property type="match status" value="1"/>
</dbReference>
<dbReference type="GO" id="GO:0008703">
    <property type="term" value="F:5-amino-6-(5-phosphoribosylamino)uracil reductase activity"/>
    <property type="evidence" value="ECO:0007669"/>
    <property type="project" value="InterPro"/>
</dbReference>
<dbReference type="Proteomes" id="UP000199150">
    <property type="component" value="Unassembled WGS sequence"/>
</dbReference>
<accession>A0A1G4TAG7</accession>
<protein>
    <submittedName>
        <fullName evidence="2">Dihydrofolate reductase</fullName>
    </submittedName>
</protein>
<gene>
    <name evidence="2" type="ORF">SAMN02927928_3367</name>
</gene>
<sequence>MSKLILAMNVSIDGYVDDLAGTLVMGPPSPKVFEFWTETVRDQAAAIYGRRMYELMRYWDEDRPEWDAPLRAFADAWRKLPKWVVSRTLKAVGPNTTLISGDIAAQVRDLKTRIDGTISVSGPELAGLMTDLGLIDEYHLVMRPCVLGQGKPFFHTTPPPLRLISSAKLDDDTLHLIYAPVN</sequence>
<feature type="domain" description="Bacterial bifunctional deaminase-reductase C-terminal" evidence="1">
    <location>
        <begin position="3"/>
        <end position="173"/>
    </location>
</feature>
<dbReference type="Gene3D" id="3.40.430.10">
    <property type="entry name" value="Dihydrofolate Reductase, subunit A"/>
    <property type="match status" value="1"/>
</dbReference>
<dbReference type="InterPro" id="IPR002734">
    <property type="entry name" value="RibDG_C"/>
</dbReference>
<evidence type="ECO:0000313" key="3">
    <source>
        <dbReference type="Proteomes" id="UP000199150"/>
    </source>
</evidence>
<name>A0A1G4TAG7_9CAUL</name>
<dbReference type="EMBL" id="FMTS01000007">
    <property type="protein sequence ID" value="SCW78278.1"/>
    <property type="molecule type" value="Genomic_DNA"/>
</dbReference>
<proteinExistence type="predicted"/>
<dbReference type="STRING" id="260084.SAMN02927928_3367"/>
<dbReference type="AlphaFoldDB" id="A0A1G4TAG7"/>
<evidence type="ECO:0000259" key="1">
    <source>
        <dbReference type="Pfam" id="PF01872"/>
    </source>
</evidence>
<organism evidence="2 3">
    <name type="scientific">Asticcacaulis taihuensis</name>
    <dbReference type="NCBI Taxonomy" id="260084"/>
    <lineage>
        <taxon>Bacteria</taxon>
        <taxon>Pseudomonadati</taxon>
        <taxon>Pseudomonadota</taxon>
        <taxon>Alphaproteobacteria</taxon>
        <taxon>Caulobacterales</taxon>
        <taxon>Caulobacteraceae</taxon>
        <taxon>Asticcacaulis</taxon>
    </lineage>
</organism>
<dbReference type="Pfam" id="PF01872">
    <property type="entry name" value="RibD_C"/>
    <property type="match status" value="1"/>
</dbReference>
<evidence type="ECO:0000313" key="2">
    <source>
        <dbReference type="EMBL" id="SCW78278.1"/>
    </source>
</evidence>
<dbReference type="OrthoDB" id="7949219at2"/>
<dbReference type="GO" id="GO:0009231">
    <property type="term" value="P:riboflavin biosynthetic process"/>
    <property type="evidence" value="ECO:0007669"/>
    <property type="project" value="InterPro"/>
</dbReference>
<dbReference type="InterPro" id="IPR024072">
    <property type="entry name" value="DHFR-like_dom_sf"/>
</dbReference>